<evidence type="ECO:0000313" key="1">
    <source>
        <dbReference type="EMBL" id="KAF5659182.1"/>
    </source>
</evidence>
<accession>A0A8H5SYM6</accession>
<name>A0A8H5SYM6_FUSHE</name>
<evidence type="ECO:0000313" key="2">
    <source>
        <dbReference type="Proteomes" id="UP000567885"/>
    </source>
</evidence>
<dbReference type="AlphaFoldDB" id="A0A8H5SYM6"/>
<gene>
    <name evidence="1" type="ORF">FHETE_9531</name>
</gene>
<reference evidence="1 2" key="1">
    <citation type="submission" date="2020-05" db="EMBL/GenBank/DDBJ databases">
        <title>Identification and distribution of gene clusters putatively required for synthesis of sphingolipid metabolism inhibitors in phylogenetically diverse species of the filamentous fungus Fusarium.</title>
        <authorList>
            <person name="Kim H.-S."/>
            <person name="Busman M."/>
            <person name="Brown D.W."/>
            <person name="Divon H."/>
            <person name="Uhlig S."/>
            <person name="Proctor R.H."/>
        </authorList>
    </citation>
    <scope>NUCLEOTIDE SEQUENCE [LARGE SCALE GENOMIC DNA]</scope>
    <source>
        <strain evidence="1 2">NRRL 20693</strain>
    </source>
</reference>
<organism evidence="1 2">
    <name type="scientific">Fusarium heterosporum</name>
    <dbReference type="NCBI Taxonomy" id="42747"/>
    <lineage>
        <taxon>Eukaryota</taxon>
        <taxon>Fungi</taxon>
        <taxon>Dikarya</taxon>
        <taxon>Ascomycota</taxon>
        <taxon>Pezizomycotina</taxon>
        <taxon>Sordariomycetes</taxon>
        <taxon>Hypocreomycetidae</taxon>
        <taxon>Hypocreales</taxon>
        <taxon>Nectriaceae</taxon>
        <taxon>Fusarium</taxon>
        <taxon>Fusarium heterosporum species complex</taxon>
    </lineage>
</organism>
<proteinExistence type="predicted"/>
<keyword evidence="2" id="KW-1185">Reference proteome</keyword>
<dbReference type="OrthoDB" id="10437719at2759"/>
<dbReference type="EMBL" id="JAAGWQ010000222">
    <property type="protein sequence ID" value="KAF5659182.1"/>
    <property type="molecule type" value="Genomic_DNA"/>
</dbReference>
<dbReference type="Proteomes" id="UP000567885">
    <property type="component" value="Unassembled WGS sequence"/>
</dbReference>
<protein>
    <submittedName>
        <fullName evidence="1">Uncharacterized protein</fullName>
    </submittedName>
</protein>
<comment type="caution">
    <text evidence="1">The sequence shown here is derived from an EMBL/GenBank/DDBJ whole genome shotgun (WGS) entry which is preliminary data.</text>
</comment>
<sequence length="173" mass="19178">MTGLNIRNIPVKREGYSCMACFRSALGASAYILAKAKPADENLKLVKPKCCFKDAGMTRCVLCAEYGMNCALAPTMLEGDWLLLTEILEWVYGVLETHLSPAIRHALVLAAHRLCVAFDAVVMAHCKEFDLPLDPFGNWNRLLLVVVSKRNSFQPTAAIRSVTPFVGMPFDDR</sequence>